<dbReference type="Proteomes" id="UP000018851">
    <property type="component" value="Chromosome"/>
</dbReference>
<evidence type="ECO:0000256" key="1">
    <source>
        <dbReference type="ARBA" id="ARBA00004382"/>
    </source>
</evidence>
<evidence type="ECO:0000313" key="17">
    <source>
        <dbReference type="Proteomes" id="UP000018851"/>
    </source>
</evidence>
<reference evidence="16 17" key="1">
    <citation type="submission" date="2013-07" db="EMBL/GenBank/DDBJ databases">
        <title>Completed genome of Sphingomonas sanxanigenens NX02.</title>
        <authorList>
            <person name="Ma T."/>
            <person name="Huang H."/>
            <person name="Wu M."/>
            <person name="Li X."/>
            <person name="Li G."/>
        </authorList>
    </citation>
    <scope>NUCLEOTIDE SEQUENCE [LARGE SCALE GENOMIC DNA]</scope>
    <source>
        <strain evidence="16 17">NX02</strain>
    </source>
</reference>
<evidence type="ECO:0000256" key="7">
    <source>
        <dbReference type="ARBA" id="ARBA00023136"/>
    </source>
</evidence>
<dbReference type="Gene3D" id="3.10.50.40">
    <property type="match status" value="1"/>
</dbReference>
<proteinExistence type="inferred from homology"/>
<evidence type="ECO:0000256" key="6">
    <source>
        <dbReference type="ARBA" id="ARBA00022989"/>
    </source>
</evidence>
<evidence type="ECO:0000256" key="11">
    <source>
        <dbReference type="ARBA" id="ARBA00038408"/>
    </source>
</evidence>
<evidence type="ECO:0000256" key="5">
    <source>
        <dbReference type="ARBA" id="ARBA00022692"/>
    </source>
</evidence>
<evidence type="ECO:0000256" key="10">
    <source>
        <dbReference type="ARBA" id="ARBA00031484"/>
    </source>
</evidence>
<keyword evidence="5" id="KW-0812">Transmembrane</keyword>
<dbReference type="AlphaFoldDB" id="W0ADR6"/>
<evidence type="ECO:0000256" key="12">
    <source>
        <dbReference type="ARBA" id="ARBA00040743"/>
    </source>
</evidence>
<evidence type="ECO:0000256" key="14">
    <source>
        <dbReference type="PROSITE-ProRule" id="PRU00278"/>
    </source>
</evidence>
<gene>
    <name evidence="16" type="ORF">NX02_17760</name>
</gene>
<evidence type="ECO:0000259" key="15">
    <source>
        <dbReference type="PROSITE" id="PS50198"/>
    </source>
</evidence>
<dbReference type="PATRIC" id="fig|1123269.5.peg.3477"/>
<evidence type="ECO:0000256" key="4">
    <source>
        <dbReference type="ARBA" id="ARBA00022519"/>
    </source>
</evidence>
<evidence type="ECO:0000256" key="3">
    <source>
        <dbReference type="ARBA" id="ARBA00022475"/>
    </source>
</evidence>
<dbReference type="OrthoDB" id="9768393at2"/>
<keyword evidence="8" id="KW-0143">Chaperone</keyword>
<evidence type="ECO:0000256" key="13">
    <source>
        <dbReference type="ARBA" id="ARBA00042775"/>
    </source>
</evidence>
<sequence>MLNLFRRALSSRVGIVIAGLLLAVIAVGFAMTDIGNTLNGSGQQPGKGDRLAKIGDEALYAGDVRQAMEAALDAERRRNPTLDMAGLIAAGGFEQVLDGLIAERAVDLFGREQGLRASKKLVDGEIASIPAFQGATGKFDQQTFLRLLRENNLTEDQLRDQIQRQLVGRHLMVPVSAAAKAPRQLALPYASLLLEQREGTLAAIPAQAMDRGADPTAAELDQFYKRNLRRFTVPERRVIRFAPFGPATLPKVAPTEAEVAKAFADRKAEFAARETRTLTQVILPTREAALALAQKVRGGAAIADAARAVGLEASNTGAIEKAMFAEASAPAVANAAFSAAREAVTDPVQSPLGWHVVRVDAITAVPARTLDQVRPELTAAIDASKTQAAIAALQTKIQDAIDEGATFDEIVAANKLGVTTTPAVTATGADPDKPDMAPPPQMAEVLRPAFDAEADDDPAVVPVGPPAQQSFALMDVVRILPPAPRPLTDPRMKEAVTADFIADRQSKAARAVALAVIAKVSKGMALDQALREVGRPLPPTQPIGGPRLALMQGNRQIDPTEELLFSMRENSVKLLAMPNRAGFFVVRLQKIIPGDANAQPQLVTNTQRSFDQTLGGEYAEQFAVAARTAVGVVRDDKAIAKLKRELSGAPAAE</sequence>
<comment type="similarity">
    <text evidence="11">Belongs to the PpiD chaperone family.</text>
</comment>
<dbReference type="KEGG" id="ssan:NX02_17760"/>
<dbReference type="PANTHER" id="PTHR47529">
    <property type="entry name" value="PEPTIDYL-PROLYL CIS-TRANS ISOMERASE D"/>
    <property type="match status" value="1"/>
</dbReference>
<comment type="subcellular location">
    <subcellularLocation>
        <location evidence="1">Cell inner membrane</location>
        <topology evidence="1">Single-pass type II membrane protein</topology>
        <orientation evidence="1">Periplasmic side</orientation>
    </subcellularLocation>
</comment>
<keyword evidence="3" id="KW-1003">Cell membrane</keyword>
<keyword evidence="14" id="KW-0413">Isomerase</keyword>
<dbReference type="GO" id="GO:0003755">
    <property type="term" value="F:peptidyl-prolyl cis-trans isomerase activity"/>
    <property type="evidence" value="ECO:0007669"/>
    <property type="project" value="UniProtKB-KW"/>
</dbReference>
<dbReference type="PANTHER" id="PTHR47529:SF1">
    <property type="entry name" value="PERIPLASMIC CHAPERONE PPID"/>
    <property type="match status" value="1"/>
</dbReference>
<protein>
    <recommendedName>
        <fullName evidence="2">Parvulin-like PPIase</fullName>
    </recommendedName>
    <alternativeName>
        <fullName evidence="9">Peptidyl-prolyl cis-trans isomerase plp</fullName>
    </alternativeName>
    <alternativeName>
        <fullName evidence="12">Periplasmic chaperone PpiD</fullName>
    </alternativeName>
    <alternativeName>
        <fullName evidence="13">Periplasmic folding chaperone</fullName>
    </alternativeName>
    <alternativeName>
        <fullName evidence="10">Rotamase plp</fullName>
    </alternativeName>
</protein>
<dbReference type="InterPro" id="IPR052029">
    <property type="entry name" value="PpiD_chaperone"/>
</dbReference>
<dbReference type="Gene3D" id="1.10.4030.10">
    <property type="entry name" value="Porin chaperone SurA, peptide-binding domain"/>
    <property type="match status" value="1"/>
</dbReference>
<evidence type="ECO:0000313" key="16">
    <source>
        <dbReference type="EMBL" id="AHE55226.1"/>
    </source>
</evidence>
<dbReference type="Pfam" id="PF13624">
    <property type="entry name" value="SurA_N_3"/>
    <property type="match status" value="1"/>
</dbReference>
<evidence type="ECO:0000256" key="9">
    <source>
        <dbReference type="ARBA" id="ARBA00030642"/>
    </source>
</evidence>
<feature type="domain" description="PpiC" evidence="15">
    <location>
        <begin position="273"/>
        <end position="361"/>
    </location>
</feature>
<dbReference type="STRING" id="1123269.NX02_17760"/>
<keyword evidence="17" id="KW-1185">Reference proteome</keyword>
<keyword evidence="4" id="KW-0997">Cell inner membrane</keyword>
<name>W0ADR6_9SPHN</name>
<dbReference type="SUPFAM" id="SSF54534">
    <property type="entry name" value="FKBP-like"/>
    <property type="match status" value="1"/>
</dbReference>
<accession>W0ADR6</accession>
<dbReference type="PROSITE" id="PS50198">
    <property type="entry name" value="PPIC_PPIASE_2"/>
    <property type="match status" value="1"/>
</dbReference>
<organism evidence="16 17">
    <name type="scientific">Sphingomonas sanxanigenens DSM 19645 = NX02</name>
    <dbReference type="NCBI Taxonomy" id="1123269"/>
    <lineage>
        <taxon>Bacteria</taxon>
        <taxon>Pseudomonadati</taxon>
        <taxon>Pseudomonadota</taxon>
        <taxon>Alphaproteobacteria</taxon>
        <taxon>Sphingomonadales</taxon>
        <taxon>Sphingomonadaceae</taxon>
        <taxon>Sphingomonas</taxon>
    </lineage>
</organism>
<keyword evidence="7" id="KW-0472">Membrane</keyword>
<dbReference type="GO" id="GO:0005886">
    <property type="term" value="C:plasma membrane"/>
    <property type="evidence" value="ECO:0007669"/>
    <property type="project" value="UniProtKB-SubCell"/>
</dbReference>
<dbReference type="EMBL" id="CP006644">
    <property type="protein sequence ID" value="AHE55226.1"/>
    <property type="molecule type" value="Genomic_DNA"/>
</dbReference>
<keyword evidence="6" id="KW-1133">Transmembrane helix</keyword>
<dbReference type="SUPFAM" id="SSF109998">
    <property type="entry name" value="Triger factor/SurA peptide-binding domain-like"/>
    <property type="match status" value="1"/>
</dbReference>
<dbReference type="Pfam" id="PF13145">
    <property type="entry name" value="Rotamase_2"/>
    <property type="match status" value="1"/>
</dbReference>
<evidence type="ECO:0000256" key="2">
    <source>
        <dbReference type="ARBA" id="ARBA00018370"/>
    </source>
</evidence>
<keyword evidence="14" id="KW-0697">Rotamase</keyword>
<dbReference type="HOGENOM" id="CLU_023843_2_1_5"/>
<dbReference type="InterPro" id="IPR027304">
    <property type="entry name" value="Trigger_fact/SurA_dom_sf"/>
</dbReference>
<dbReference type="eggNOG" id="COG0760">
    <property type="taxonomic scope" value="Bacteria"/>
</dbReference>
<evidence type="ECO:0000256" key="8">
    <source>
        <dbReference type="ARBA" id="ARBA00023186"/>
    </source>
</evidence>
<dbReference type="InterPro" id="IPR000297">
    <property type="entry name" value="PPIase_PpiC"/>
</dbReference>
<dbReference type="InterPro" id="IPR046357">
    <property type="entry name" value="PPIase_dom_sf"/>
</dbReference>
<dbReference type="RefSeq" id="WP_025293411.1">
    <property type="nucleotide sequence ID" value="NZ_CP006644.1"/>
</dbReference>